<dbReference type="Proteomes" id="UP000266723">
    <property type="component" value="Unassembled WGS sequence"/>
</dbReference>
<sequence>MSITRGKISKERTITLAAKLLAGELSEVTRVKDLILETDRPPKTDRNSPAEKSPQRNQSGDKRGRRPDDKGNDNNRRRINMIIGGSQFCNDMVSGIKAYHRKAGSSANWPTWSLTRDGQNCSITFTKEEAGATELWLELVCYAATERNTRSVAA</sequence>
<feature type="compositionally biased region" description="Basic and acidic residues" evidence="1">
    <location>
        <begin position="35"/>
        <end position="49"/>
    </location>
</feature>
<organism evidence="2 3">
    <name type="scientific">Brassica cretica</name>
    <name type="common">Mustard</name>
    <dbReference type="NCBI Taxonomy" id="69181"/>
    <lineage>
        <taxon>Eukaryota</taxon>
        <taxon>Viridiplantae</taxon>
        <taxon>Streptophyta</taxon>
        <taxon>Embryophyta</taxon>
        <taxon>Tracheophyta</taxon>
        <taxon>Spermatophyta</taxon>
        <taxon>Magnoliopsida</taxon>
        <taxon>eudicotyledons</taxon>
        <taxon>Gunneridae</taxon>
        <taxon>Pentapetalae</taxon>
        <taxon>rosids</taxon>
        <taxon>malvids</taxon>
        <taxon>Brassicales</taxon>
        <taxon>Brassicaceae</taxon>
        <taxon>Brassiceae</taxon>
        <taxon>Brassica</taxon>
    </lineage>
</organism>
<comment type="caution">
    <text evidence="2">The sequence shown here is derived from an EMBL/GenBank/DDBJ whole genome shotgun (WGS) entry which is preliminary data.</text>
</comment>
<keyword evidence="3" id="KW-1185">Reference proteome</keyword>
<evidence type="ECO:0000313" key="3">
    <source>
        <dbReference type="Proteomes" id="UP000266723"/>
    </source>
</evidence>
<protein>
    <submittedName>
        <fullName evidence="2">Uncharacterized protein</fullName>
    </submittedName>
</protein>
<dbReference type="EMBL" id="QGKV02000759">
    <property type="protein sequence ID" value="KAF3566267.1"/>
    <property type="molecule type" value="Genomic_DNA"/>
</dbReference>
<feature type="region of interest" description="Disordered" evidence="1">
    <location>
        <begin position="35"/>
        <end position="79"/>
    </location>
</feature>
<reference evidence="2 3" key="1">
    <citation type="journal article" date="2020" name="BMC Genomics">
        <title>Intraspecific diversification of the crop wild relative Brassica cretica Lam. using demographic model selection.</title>
        <authorList>
            <person name="Kioukis A."/>
            <person name="Michalopoulou V.A."/>
            <person name="Briers L."/>
            <person name="Pirintsos S."/>
            <person name="Studholme D.J."/>
            <person name="Pavlidis P."/>
            <person name="Sarris P.F."/>
        </authorList>
    </citation>
    <scope>NUCLEOTIDE SEQUENCE [LARGE SCALE GENOMIC DNA]</scope>
    <source>
        <strain evidence="3">cv. PFS-1207/04</strain>
    </source>
</reference>
<evidence type="ECO:0000313" key="2">
    <source>
        <dbReference type="EMBL" id="KAF3566267.1"/>
    </source>
</evidence>
<proteinExistence type="predicted"/>
<evidence type="ECO:0000256" key="1">
    <source>
        <dbReference type="SAM" id="MobiDB-lite"/>
    </source>
</evidence>
<feature type="compositionally biased region" description="Basic and acidic residues" evidence="1">
    <location>
        <begin position="59"/>
        <end position="76"/>
    </location>
</feature>
<accession>A0ABQ7D3W0</accession>
<gene>
    <name evidence="2" type="ORF">DY000_02013633</name>
</gene>
<name>A0ABQ7D3W0_BRACR</name>